<feature type="non-terminal residue" evidence="2">
    <location>
        <position position="329"/>
    </location>
</feature>
<name>A0A9P5V7M9_9FUNG</name>
<feature type="compositionally biased region" description="Polar residues" evidence="1">
    <location>
        <begin position="260"/>
        <end position="280"/>
    </location>
</feature>
<proteinExistence type="predicted"/>
<dbReference type="AlphaFoldDB" id="A0A9P5V7M9"/>
<feature type="compositionally biased region" description="Polar residues" evidence="1">
    <location>
        <begin position="154"/>
        <end position="167"/>
    </location>
</feature>
<evidence type="ECO:0000313" key="2">
    <source>
        <dbReference type="EMBL" id="KAF9144401.1"/>
    </source>
</evidence>
<feature type="compositionally biased region" description="Low complexity" evidence="1">
    <location>
        <begin position="72"/>
        <end position="81"/>
    </location>
</feature>
<feature type="compositionally biased region" description="Basic and acidic residues" evidence="1">
    <location>
        <begin position="290"/>
        <end position="302"/>
    </location>
</feature>
<comment type="caution">
    <text evidence="2">The sequence shown here is derived from an EMBL/GenBank/DDBJ whole genome shotgun (WGS) entry which is preliminary data.</text>
</comment>
<feature type="compositionally biased region" description="Low complexity" evidence="1">
    <location>
        <begin position="168"/>
        <end position="182"/>
    </location>
</feature>
<gene>
    <name evidence="2" type="ORF">BG015_000128</name>
</gene>
<evidence type="ECO:0000256" key="1">
    <source>
        <dbReference type="SAM" id="MobiDB-lite"/>
    </source>
</evidence>
<organism evidence="2 3">
    <name type="scientific">Linnemannia schmuckeri</name>
    <dbReference type="NCBI Taxonomy" id="64567"/>
    <lineage>
        <taxon>Eukaryota</taxon>
        <taxon>Fungi</taxon>
        <taxon>Fungi incertae sedis</taxon>
        <taxon>Mucoromycota</taxon>
        <taxon>Mortierellomycotina</taxon>
        <taxon>Mortierellomycetes</taxon>
        <taxon>Mortierellales</taxon>
        <taxon>Mortierellaceae</taxon>
        <taxon>Linnemannia</taxon>
    </lineage>
</organism>
<feature type="region of interest" description="Disordered" evidence="1">
    <location>
        <begin position="27"/>
        <end position="329"/>
    </location>
</feature>
<protein>
    <submittedName>
        <fullName evidence="2">Uncharacterized protein</fullName>
    </submittedName>
</protein>
<dbReference type="EMBL" id="JAAAUQ010001012">
    <property type="protein sequence ID" value="KAF9144401.1"/>
    <property type="molecule type" value="Genomic_DNA"/>
</dbReference>
<feature type="compositionally biased region" description="Polar residues" evidence="1">
    <location>
        <begin position="189"/>
        <end position="206"/>
    </location>
</feature>
<accession>A0A9P5V7M9</accession>
<feature type="compositionally biased region" description="Low complexity" evidence="1">
    <location>
        <begin position="105"/>
        <end position="153"/>
    </location>
</feature>
<reference evidence="2" key="1">
    <citation type="journal article" date="2020" name="Fungal Divers.">
        <title>Resolving the Mortierellaceae phylogeny through synthesis of multi-gene phylogenetics and phylogenomics.</title>
        <authorList>
            <person name="Vandepol N."/>
            <person name="Liber J."/>
            <person name="Desiro A."/>
            <person name="Na H."/>
            <person name="Kennedy M."/>
            <person name="Barry K."/>
            <person name="Grigoriev I.V."/>
            <person name="Miller A.N."/>
            <person name="O'Donnell K."/>
            <person name="Stajich J.E."/>
            <person name="Bonito G."/>
        </authorList>
    </citation>
    <scope>NUCLEOTIDE SEQUENCE</scope>
    <source>
        <strain evidence="2">NRRL 6426</strain>
    </source>
</reference>
<feature type="compositionally biased region" description="Polar residues" evidence="1">
    <location>
        <begin position="221"/>
        <end position="242"/>
    </location>
</feature>
<dbReference type="OrthoDB" id="2450056at2759"/>
<evidence type="ECO:0000313" key="3">
    <source>
        <dbReference type="Proteomes" id="UP000748756"/>
    </source>
</evidence>
<keyword evidence="3" id="KW-1185">Reference proteome</keyword>
<dbReference type="Proteomes" id="UP000748756">
    <property type="component" value="Unassembled WGS sequence"/>
</dbReference>
<sequence length="329" mass="36007">MTATTISGTGTIRGPLDLSRLEVSSDSYIHNDDDHSSKQSSIKGPDHGRIGDIHITSTSTRSTVDQERGRPQQQKQQQQQQPRNDLLNPPRFVIRRPSFSGISKASGATSPSPSLTSSVLSDESGVHSSLQHHAQSIQQLQQQQQQHQSSQQQRSGPSSKASMESSHQQQPKQPQLQPQQQRQQEKRPSSTASAPETATRPSSITLPTAARAQEAPASFTLGATSTPNGSVKAAQTTKSINRGGSSSSSPPVANSAHLRQAQSKQVLDSLQESQSPNLRTRLSRLFRQSPKSERSSSLEPRHRVQQKQLTQEIARTMPRLKQQQEQQPP</sequence>